<protein>
    <submittedName>
        <fullName evidence="1">Uncharacterized protein</fullName>
    </submittedName>
</protein>
<evidence type="ECO:0000313" key="1">
    <source>
        <dbReference type="EMBL" id="GAM15254.1"/>
    </source>
</evidence>
<reference evidence="1 2" key="1">
    <citation type="submission" date="2013-06" db="EMBL/GenBank/DDBJ databases">
        <title>Whole genome shotgun sequence of Bacillus selenatarsenatis SF-1.</title>
        <authorList>
            <person name="Kuroda M."/>
            <person name="Sei K."/>
            <person name="Yamashita M."/>
            <person name="Ike M."/>
        </authorList>
    </citation>
    <scope>NUCLEOTIDE SEQUENCE [LARGE SCALE GENOMIC DNA]</scope>
    <source>
        <strain evidence="1 2">SF-1</strain>
    </source>
</reference>
<accession>A0A0A8X7I7</accession>
<proteinExistence type="predicted"/>
<name>A0A0A8X7I7_MESS1</name>
<dbReference type="Proteomes" id="UP000031014">
    <property type="component" value="Unassembled WGS sequence"/>
</dbReference>
<dbReference type="AlphaFoldDB" id="A0A0A8X7I7"/>
<dbReference type="EMBL" id="BASE01000078">
    <property type="protein sequence ID" value="GAM15254.1"/>
    <property type="molecule type" value="Genomic_DNA"/>
</dbReference>
<sequence length="42" mass="4828">MGFFLANGQDLVYDISGTIDIEVIAWIEVMSYDVKGWNKKPY</sequence>
<gene>
    <name evidence="1" type="ORF">SAMD00020551_3410</name>
</gene>
<organism evidence="1 2">
    <name type="scientific">Mesobacillus selenatarsenatis (strain DSM 18680 / JCM 14380 / FERM P-15431 / SF-1)</name>
    <dbReference type="NCBI Taxonomy" id="1321606"/>
    <lineage>
        <taxon>Bacteria</taxon>
        <taxon>Bacillati</taxon>
        <taxon>Bacillota</taxon>
        <taxon>Bacilli</taxon>
        <taxon>Bacillales</taxon>
        <taxon>Bacillaceae</taxon>
        <taxon>Mesobacillus</taxon>
    </lineage>
</organism>
<comment type="caution">
    <text evidence="1">The sequence shown here is derived from an EMBL/GenBank/DDBJ whole genome shotgun (WGS) entry which is preliminary data.</text>
</comment>
<keyword evidence="2" id="KW-1185">Reference proteome</keyword>
<evidence type="ECO:0000313" key="2">
    <source>
        <dbReference type="Proteomes" id="UP000031014"/>
    </source>
</evidence>